<evidence type="ECO:0000313" key="4">
    <source>
        <dbReference type="Proteomes" id="UP000568380"/>
    </source>
</evidence>
<accession>A0A7W8EHG6</accession>
<evidence type="ECO:0000259" key="2">
    <source>
        <dbReference type="Pfam" id="PF03795"/>
    </source>
</evidence>
<comment type="caution">
    <text evidence="3">The sequence shown here is derived from an EMBL/GenBank/DDBJ whole genome shotgun (WGS) entry which is preliminary data.</text>
</comment>
<dbReference type="RefSeq" id="WP_184967817.1">
    <property type="nucleotide sequence ID" value="NZ_JACHIN010000009.1"/>
</dbReference>
<name>A0A7W8EHG6_9ACTN</name>
<dbReference type="AlphaFoldDB" id="A0A7W8EHG6"/>
<dbReference type="EMBL" id="JACHIN010000009">
    <property type="protein sequence ID" value="MBB5080935.1"/>
    <property type="molecule type" value="Genomic_DNA"/>
</dbReference>
<sequence>MRFLLTTMGQPRADEALQMEMGKFIQELTEAGALIATGGMELGGTLIKSVGGEITVMDGPFAEAKEMAGGFALIDVGSREEALELSRRFFAIIGDGEGRMQLIYG</sequence>
<dbReference type="InterPro" id="IPR011008">
    <property type="entry name" value="Dimeric_a/b-barrel"/>
</dbReference>
<keyword evidence="4" id="KW-1185">Reference proteome</keyword>
<dbReference type="Pfam" id="PF03795">
    <property type="entry name" value="YCII"/>
    <property type="match status" value="1"/>
</dbReference>
<dbReference type="Gene3D" id="3.30.70.1060">
    <property type="entry name" value="Dimeric alpha+beta barrel"/>
    <property type="match status" value="1"/>
</dbReference>
<evidence type="ECO:0000256" key="1">
    <source>
        <dbReference type="ARBA" id="ARBA00007689"/>
    </source>
</evidence>
<dbReference type="SUPFAM" id="SSF54909">
    <property type="entry name" value="Dimeric alpha+beta barrel"/>
    <property type="match status" value="1"/>
</dbReference>
<dbReference type="PANTHER" id="PTHR35174">
    <property type="entry name" value="BLL7171 PROTEIN-RELATED"/>
    <property type="match status" value="1"/>
</dbReference>
<organism evidence="3 4">
    <name type="scientific">Nonomuraea endophytica</name>
    <dbReference type="NCBI Taxonomy" id="714136"/>
    <lineage>
        <taxon>Bacteria</taxon>
        <taxon>Bacillati</taxon>
        <taxon>Actinomycetota</taxon>
        <taxon>Actinomycetes</taxon>
        <taxon>Streptosporangiales</taxon>
        <taxon>Streptosporangiaceae</taxon>
        <taxon>Nonomuraea</taxon>
    </lineage>
</organism>
<gene>
    <name evidence="3" type="ORF">HNR40_006424</name>
</gene>
<feature type="domain" description="YCII-related" evidence="2">
    <location>
        <begin position="1"/>
        <end position="87"/>
    </location>
</feature>
<protein>
    <recommendedName>
        <fullName evidence="2">YCII-related domain-containing protein</fullName>
    </recommendedName>
</protein>
<evidence type="ECO:0000313" key="3">
    <source>
        <dbReference type="EMBL" id="MBB5080935.1"/>
    </source>
</evidence>
<reference evidence="3 4" key="1">
    <citation type="submission" date="2020-08" db="EMBL/GenBank/DDBJ databases">
        <title>Genomic Encyclopedia of Type Strains, Phase IV (KMG-IV): sequencing the most valuable type-strain genomes for metagenomic binning, comparative biology and taxonomic classification.</title>
        <authorList>
            <person name="Goeker M."/>
        </authorList>
    </citation>
    <scope>NUCLEOTIDE SEQUENCE [LARGE SCALE GENOMIC DNA]</scope>
    <source>
        <strain evidence="3 4">DSM 45385</strain>
    </source>
</reference>
<comment type="similarity">
    <text evidence="1">Belongs to the YciI family.</text>
</comment>
<dbReference type="Proteomes" id="UP000568380">
    <property type="component" value="Unassembled WGS sequence"/>
</dbReference>
<dbReference type="InterPro" id="IPR005545">
    <property type="entry name" value="YCII"/>
</dbReference>
<proteinExistence type="inferred from homology"/>